<comment type="caution">
    <text evidence="2">The sequence shown here is derived from an EMBL/GenBank/DDBJ whole genome shotgun (WGS) entry which is preliminary data.</text>
</comment>
<accession>A0A7W6GBR4</accession>
<evidence type="ECO:0000313" key="3">
    <source>
        <dbReference type="Proteomes" id="UP000582090"/>
    </source>
</evidence>
<evidence type="ECO:0000256" key="1">
    <source>
        <dbReference type="SAM" id="MobiDB-lite"/>
    </source>
</evidence>
<keyword evidence="3" id="KW-1185">Reference proteome</keyword>
<dbReference type="AlphaFoldDB" id="A0A7W6GBR4"/>
<organism evidence="2 3">
    <name type="scientific">Rhizobium metallidurans</name>
    <dbReference type="NCBI Taxonomy" id="1265931"/>
    <lineage>
        <taxon>Bacteria</taxon>
        <taxon>Pseudomonadati</taxon>
        <taxon>Pseudomonadota</taxon>
        <taxon>Alphaproteobacteria</taxon>
        <taxon>Hyphomicrobiales</taxon>
        <taxon>Rhizobiaceae</taxon>
        <taxon>Rhizobium/Agrobacterium group</taxon>
        <taxon>Rhizobium</taxon>
    </lineage>
</organism>
<dbReference type="Proteomes" id="UP000582090">
    <property type="component" value="Unassembled WGS sequence"/>
</dbReference>
<dbReference type="EMBL" id="JACIDW010000007">
    <property type="protein sequence ID" value="MBB3965064.1"/>
    <property type="molecule type" value="Genomic_DNA"/>
</dbReference>
<sequence length="33" mass="3456">MGNARSVPGGRFAGDVDDDQFKPEVPTSTGFSL</sequence>
<feature type="region of interest" description="Disordered" evidence="1">
    <location>
        <begin position="1"/>
        <end position="33"/>
    </location>
</feature>
<name>A0A7W6GBR4_9HYPH</name>
<gene>
    <name evidence="2" type="ORF">GGQ67_002731</name>
</gene>
<reference evidence="2 3" key="1">
    <citation type="submission" date="2020-08" db="EMBL/GenBank/DDBJ databases">
        <title>Genomic Encyclopedia of Type Strains, Phase IV (KMG-IV): sequencing the most valuable type-strain genomes for metagenomic binning, comparative biology and taxonomic classification.</title>
        <authorList>
            <person name="Goeker M."/>
        </authorList>
    </citation>
    <scope>NUCLEOTIDE SEQUENCE [LARGE SCALE GENOMIC DNA]</scope>
    <source>
        <strain evidence="2 3">DSM 26575</strain>
    </source>
</reference>
<evidence type="ECO:0000313" key="2">
    <source>
        <dbReference type="EMBL" id="MBB3965064.1"/>
    </source>
</evidence>
<proteinExistence type="predicted"/>
<protein>
    <submittedName>
        <fullName evidence="2">Uncharacterized protein</fullName>
    </submittedName>
</protein>